<protein>
    <submittedName>
        <fullName evidence="3">Right handed beta helix region</fullName>
    </submittedName>
</protein>
<dbReference type="SMART" id="SM00710">
    <property type="entry name" value="PbH1"/>
    <property type="match status" value="6"/>
</dbReference>
<dbReference type="InterPro" id="IPR007742">
    <property type="entry name" value="NosD_dom"/>
</dbReference>
<evidence type="ECO:0000256" key="1">
    <source>
        <dbReference type="SAM" id="SignalP"/>
    </source>
</evidence>
<evidence type="ECO:0000313" key="4">
    <source>
        <dbReference type="Proteomes" id="UP000219688"/>
    </source>
</evidence>
<reference evidence="4" key="1">
    <citation type="submission" date="2017-08" db="EMBL/GenBank/DDBJ databases">
        <authorList>
            <person name="Varghese N."/>
            <person name="Submissions S."/>
        </authorList>
    </citation>
    <scope>NUCLEOTIDE SEQUENCE [LARGE SCALE GENOMIC DNA]</scope>
    <source>
        <strain evidence="4">USBA17B2</strain>
    </source>
</reference>
<dbReference type="SUPFAM" id="SSF51126">
    <property type="entry name" value="Pectin lyase-like"/>
    <property type="match status" value="1"/>
</dbReference>
<organism evidence="3 4">
    <name type="scientific">Ornithinimicrobium cerasi</name>
    <dbReference type="NCBI Taxonomy" id="2248773"/>
    <lineage>
        <taxon>Bacteria</taxon>
        <taxon>Bacillati</taxon>
        <taxon>Actinomycetota</taxon>
        <taxon>Actinomycetes</taxon>
        <taxon>Micrococcales</taxon>
        <taxon>Ornithinimicrobiaceae</taxon>
        <taxon>Ornithinimicrobium</taxon>
    </lineage>
</organism>
<dbReference type="Gene3D" id="2.160.20.10">
    <property type="entry name" value="Single-stranded right-handed beta-helix, Pectin lyase-like"/>
    <property type="match status" value="2"/>
</dbReference>
<dbReference type="Proteomes" id="UP000219688">
    <property type="component" value="Unassembled WGS sequence"/>
</dbReference>
<name>A0A285VHJ6_9MICO</name>
<keyword evidence="4" id="KW-1185">Reference proteome</keyword>
<keyword evidence="1" id="KW-0732">Signal</keyword>
<dbReference type="InterPro" id="IPR012334">
    <property type="entry name" value="Pectin_lyas_fold"/>
</dbReference>
<dbReference type="AlphaFoldDB" id="A0A285VHJ6"/>
<sequence length="299" mass="29569">MNRTSRLGAAGAATLLLPVLGYAVPAAAADLACGDVVMTSTVLTSDLVCGPGDGLVIGADGVVLDLGGHHIMGAGAYGAGAGAGVRIANRSGVTVTNGHIGHFASALEIQQSWGATVTGIHAGHGDRGINVGTGGGHVIHLNVLHDNGRDAVRVDGSVDVEVSKNDLDGNVFGIGLYRAVDAEVVKNTVDGSVQWAIAVDASSVGTDLVKNVVSGTVLDGILVTSDTTGTVLTKNEVYASGWDGIDVRSASATLTKNLAVGNGLQGIAAVDGVTDGGGNMAAGNGDARQCTGVVCTAPR</sequence>
<dbReference type="RefSeq" id="WP_141401377.1">
    <property type="nucleotide sequence ID" value="NZ_OBQK01000001.1"/>
</dbReference>
<dbReference type="InterPro" id="IPR011050">
    <property type="entry name" value="Pectin_lyase_fold/virulence"/>
</dbReference>
<gene>
    <name evidence="3" type="ORF">SAMN05421879_101384</name>
</gene>
<feature type="chain" id="PRO_5012131481" evidence="1">
    <location>
        <begin position="29"/>
        <end position="299"/>
    </location>
</feature>
<dbReference type="EMBL" id="OBQK01000001">
    <property type="protein sequence ID" value="SOC52011.1"/>
    <property type="molecule type" value="Genomic_DNA"/>
</dbReference>
<proteinExistence type="predicted"/>
<dbReference type="Pfam" id="PF05048">
    <property type="entry name" value="NosD"/>
    <property type="match status" value="1"/>
</dbReference>
<evidence type="ECO:0000313" key="3">
    <source>
        <dbReference type="EMBL" id="SOC52011.1"/>
    </source>
</evidence>
<accession>A0A285VHJ6</accession>
<dbReference type="InterPro" id="IPR006626">
    <property type="entry name" value="PbH1"/>
</dbReference>
<evidence type="ECO:0000259" key="2">
    <source>
        <dbReference type="Pfam" id="PF05048"/>
    </source>
</evidence>
<feature type="signal peptide" evidence="1">
    <location>
        <begin position="1"/>
        <end position="28"/>
    </location>
</feature>
<feature type="domain" description="Periplasmic copper-binding protein NosD beta helix" evidence="2">
    <location>
        <begin position="81"/>
        <end position="235"/>
    </location>
</feature>